<comment type="caution">
    <text evidence="2">The sequence shown here is derived from an EMBL/GenBank/DDBJ whole genome shotgun (WGS) entry which is preliminary data.</text>
</comment>
<reference evidence="2 3" key="1">
    <citation type="submission" date="2019-03" db="EMBL/GenBank/DDBJ databases">
        <title>Draft genome sequences of novel Actinobacteria.</title>
        <authorList>
            <person name="Sahin N."/>
            <person name="Ay H."/>
            <person name="Saygin H."/>
        </authorList>
    </citation>
    <scope>NUCLEOTIDE SEQUENCE [LARGE SCALE GENOMIC DNA]</scope>
    <source>
        <strain evidence="2 3">CH32</strain>
    </source>
</reference>
<keyword evidence="3" id="KW-1185">Reference proteome</keyword>
<accession>A0A4R4Z648</accession>
<proteinExistence type="predicted"/>
<feature type="region of interest" description="Disordered" evidence="1">
    <location>
        <begin position="1"/>
        <end position="43"/>
    </location>
</feature>
<gene>
    <name evidence="2" type="ORF">E1286_10415</name>
</gene>
<dbReference type="RefSeq" id="WP_132611127.1">
    <property type="nucleotide sequence ID" value="NZ_SMKQ01000020.1"/>
</dbReference>
<dbReference type="AlphaFoldDB" id="A0A4R4Z648"/>
<organism evidence="2 3">
    <name type="scientific">Nonomuraea terrae</name>
    <dbReference type="NCBI Taxonomy" id="2530383"/>
    <lineage>
        <taxon>Bacteria</taxon>
        <taxon>Bacillati</taxon>
        <taxon>Actinomycetota</taxon>
        <taxon>Actinomycetes</taxon>
        <taxon>Streptosporangiales</taxon>
        <taxon>Streptosporangiaceae</taxon>
        <taxon>Nonomuraea</taxon>
    </lineage>
</organism>
<evidence type="ECO:0000256" key="1">
    <source>
        <dbReference type="SAM" id="MobiDB-lite"/>
    </source>
</evidence>
<feature type="compositionally biased region" description="Basic residues" evidence="1">
    <location>
        <begin position="23"/>
        <end position="38"/>
    </location>
</feature>
<evidence type="ECO:0000313" key="3">
    <source>
        <dbReference type="Proteomes" id="UP000295302"/>
    </source>
</evidence>
<protein>
    <recommendedName>
        <fullName evidence="4">DUF3040 domain-containing protein</fullName>
    </recommendedName>
</protein>
<dbReference type="Proteomes" id="UP000295302">
    <property type="component" value="Unassembled WGS sequence"/>
</dbReference>
<evidence type="ECO:0000313" key="2">
    <source>
        <dbReference type="EMBL" id="TDD51582.1"/>
    </source>
</evidence>
<name>A0A4R4Z648_9ACTN</name>
<dbReference type="EMBL" id="SMKQ01000020">
    <property type="protein sequence ID" value="TDD51582.1"/>
    <property type="molecule type" value="Genomic_DNA"/>
</dbReference>
<evidence type="ECO:0008006" key="4">
    <source>
        <dbReference type="Google" id="ProtNLM"/>
    </source>
</evidence>
<sequence length="68" mass="7703">MDDLREIRTLLAKPDPSPEAVARRRRQLRSSMHRPTPRRRTDSCSAWRWVSFQVSLRASPGAGTGIGT</sequence>